<sequence length="98" mass="10667">MPPNRMQLATEQHADSVRLRGRTRRFLGLSPPAGPNEKVSRAQSGCGAEREGFSGSVRLRGRTRRFLGLSPPAGPNEKVSRAQSYLVEVTAAAPLFLH</sequence>
<dbReference type="AlphaFoldDB" id="A0A4Z2ESN7"/>
<dbReference type="EMBL" id="SRLO01003610">
    <property type="protein sequence ID" value="TNN31292.1"/>
    <property type="molecule type" value="Genomic_DNA"/>
</dbReference>
<evidence type="ECO:0000256" key="1">
    <source>
        <dbReference type="SAM" id="MobiDB-lite"/>
    </source>
</evidence>
<gene>
    <name evidence="2" type="ORF">EYF80_058555</name>
</gene>
<protein>
    <submittedName>
        <fullName evidence="2">Uncharacterized protein</fullName>
    </submittedName>
</protein>
<name>A0A4Z2ESN7_9TELE</name>
<comment type="caution">
    <text evidence="2">The sequence shown here is derived from an EMBL/GenBank/DDBJ whole genome shotgun (WGS) entry which is preliminary data.</text>
</comment>
<feature type="region of interest" description="Disordered" evidence="1">
    <location>
        <begin position="27"/>
        <end position="52"/>
    </location>
</feature>
<organism evidence="2 3">
    <name type="scientific">Liparis tanakae</name>
    <name type="common">Tanaka's snailfish</name>
    <dbReference type="NCBI Taxonomy" id="230148"/>
    <lineage>
        <taxon>Eukaryota</taxon>
        <taxon>Metazoa</taxon>
        <taxon>Chordata</taxon>
        <taxon>Craniata</taxon>
        <taxon>Vertebrata</taxon>
        <taxon>Euteleostomi</taxon>
        <taxon>Actinopterygii</taxon>
        <taxon>Neopterygii</taxon>
        <taxon>Teleostei</taxon>
        <taxon>Neoteleostei</taxon>
        <taxon>Acanthomorphata</taxon>
        <taxon>Eupercaria</taxon>
        <taxon>Perciformes</taxon>
        <taxon>Cottioidei</taxon>
        <taxon>Cottales</taxon>
        <taxon>Liparidae</taxon>
        <taxon>Liparis</taxon>
    </lineage>
</organism>
<evidence type="ECO:0000313" key="3">
    <source>
        <dbReference type="Proteomes" id="UP000314294"/>
    </source>
</evidence>
<keyword evidence="3" id="KW-1185">Reference proteome</keyword>
<dbReference type="Proteomes" id="UP000314294">
    <property type="component" value="Unassembled WGS sequence"/>
</dbReference>
<reference evidence="2 3" key="1">
    <citation type="submission" date="2019-03" db="EMBL/GenBank/DDBJ databases">
        <title>First draft genome of Liparis tanakae, snailfish: a comprehensive survey of snailfish specific genes.</title>
        <authorList>
            <person name="Kim W."/>
            <person name="Song I."/>
            <person name="Jeong J.-H."/>
            <person name="Kim D."/>
            <person name="Kim S."/>
            <person name="Ryu S."/>
            <person name="Song J.Y."/>
            <person name="Lee S.K."/>
        </authorList>
    </citation>
    <scope>NUCLEOTIDE SEQUENCE [LARGE SCALE GENOMIC DNA]</scope>
    <source>
        <tissue evidence="2">Muscle</tissue>
    </source>
</reference>
<evidence type="ECO:0000313" key="2">
    <source>
        <dbReference type="EMBL" id="TNN31292.1"/>
    </source>
</evidence>
<proteinExistence type="predicted"/>
<accession>A0A4Z2ESN7</accession>